<accession>A0A964UNU4</accession>
<keyword evidence="2" id="KW-0732">Signal</keyword>
<gene>
    <name evidence="4" type="ORF">GUY60_09305</name>
</gene>
<dbReference type="Pfam" id="PF19407">
    <property type="entry name" value="DUF5979"/>
    <property type="match status" value="2"/>
</dbReference>
<feature type="chain" id="PRO_5037293429" description="DUF5979 domain-containing protein" evidence="2">
    <location>
        <begin position="29"/>
        <end position="401"/>
    </location>
</feature>
<reference evidence="4" key="1">
    <citation type="submission" date="2020-01" db="EMBL/GenBank/DDBJ databases">
        <title>Whole-genome analyses of novel actinobacteria.</title>
        <authorList>
            <person name="Sahin N."/>
        </authorList>
    </citation>
    <scope>NUCLEOTIDE SEQUENCE</scope>
    <source>
        <strain evidence="4">YC537</strain>
    </source>
</reference>
<feature type="domain" description="DUF5979" evidence="3">
    <location>
        <begin position="287"/>
        <end position="383"/>
    </location>
</feature>
<evidence type="ECO:0000256" key="1">
    <source>
        <dbReference type="SAM" id="MobiDB-lite"/>
    </source>
</evidence>
<evidence type="ECO:0000313" key="5">
    <source>
        <dbReference type="Proteomes" id="UP000598297"/>
    </source>
</evidence>
<proteinExistence type="predicted"/>
<evidence type="ECO:0000256" key="2">
    <source>
        <dbReference type="SAM" id="SignalP"/>
    </source>
</evidence>
<evidence type="ECO:0000259" key="3">
    <source>
        <dbReference type="Pfam" id="PF19407"/>
    </source>
</evidence>
<name>A0A964UNU4_9ACTN</name>
<dbReference type="Gene3D" id="2.60.40.1140">
    <property type="entry name" value="Collagen-binding surface protein Cna, B-type domain"/>
    <property type="match status" value="1"/>
</dbReference>
<dbReference type="RefSeq" id="WP_161695793.1">
    <property type="nucleotide sequence ID" value="NZ_JAAAHS010000047.1"/>
</dbReference>
<feature type="region of interest" description="Disordered" evidence="1">
    <location>
        <begin position="379"/>
        <end position="401"/>
    </location>
</feature>
<keyword evidence="5" id="KW-1185">Reference proteome</keyword>
<dbReference type="InterPro" id="IPR046022">
    <property type="entry name" value="DUF5979"/>
</dbReference>
<feature type="signal peptide" evidence="2">
    <location>
        <begin position="1"/>
        <end position="28"/>
    </location>
</feature>
<dbReference type="EMBL" id="JAAAHS010000047">
    <property type="protein sequence ID" value="NBE51620.1"/>
    <property type="molecule type" value="Genomic_DNA"/>
</dbReference>
<dbReference type="OrthoDB" id="3732843at2"/>
<protein>
    <recommendedName>
        <fullName evidence="3">DUF5979 domain-containing protein</fullName>
    </recommendedName>
</protein>
<dbReference type="AlphaFoldDB" id="A0A964UNU4"/>
<evidence type="ECO:0000313" key="4">
    <source>
        <dbReference type="EMBL" id="NBE51620.1"/>
    </source>
</evidence>
<dbReference type="Proteomes" id="UP000598297">
    <property type="component" value="Unassembled WGS sequence"/>
</dbReference>
<organism evidence="4 5">
    <name type="scientific">Streptomyces boluensis</name>
    <dbReference type="NCBI Taxonomy" id="1775135"/>
    <lineage>
        <taxon>Bacteria</taxon>
        <taxon>Bacillati</taxon>
        <taxon>Actinomycetota</taxon>
        <taxon>Actinomycetes</taxon>
        <taxon>Kitasatosporales</taxon>
        <taxon>Streptomycetaceae</taxon>
        <taxon>Streptomyces</taxon>
    </lineage>
</organism>
<feature type="compositionally biased region" description="Basic and acidic residues" evidence="1">
    <location>
        <begin position="383"/>
        <end position="401"/>
    </location>
</feature>
<feature type="domain" description="DUF5979" evidence="3">
    <location>
        <begin position="170"/>
        <end position="277"/>
    </location>
</feature>
<comment type="caution">
    <text evidence="4">The sequence shown here is derived from an EMBL/GenBank/DDBJ whole genome shotgun (WGS) entry which is preliminary data.</text>
</comment>
<sequence length="401" mass="40692">MTDRAAHTAGALVSVLAALLLGAASAYAAPALDPPGTEPSDPRARFVPDNVAHCAQAGYPDDVQVYGEGNEDAGDAYVRGTGTGSSPTKVQVDITAEGRSAGVVVDAVVVKGGEGANVYESPYVPPELASPQNYISPKNSGGNVADVSHYLICYHFEEQRDLDDALLVLKRVTAPEGGAAEPLPDGYTVDVTCTPPGGGTPTGTTLTFGAGGGIGNLPDGRHLVTGIPEGSTCTVEEQGTDAFPAGAEVTYRPSGAAGPGVTMGPDRGAVVVVSNDFSGVEPATGGFKLTKKVARPDGGPIPDAFTVAYACQGAKTGRAELSPGETVTVAGVRADAYCVVREDAADLPEGWKVTYTVDGRTTTRAPVFKVAADSEVTVTVRNDGTDARPETDGGAPDKDAS</sequence>